<protein>
    <submittedName>
        <fullName evidence="1">Uncharacterized protein</fullName>
    </submittedName>
</protein>
<gene>
    <name evidence="1" type="ORF">NH26_20240</name>
</gene>
<comment type="caution">
    <text evidence="1">The sequence shown here is derived from an EMBL/GenBank/DDBJ whole genome shotgun (WGS) entry which is preliminary data.</text>
</comment>
<evidence type="ECO:0000313" key="2">
    <source>
        <dbReference type="Proteomes" id="UP000179797"/>
    </source>
</evidence>
<organism evidence="1 2">
    <name type="scientific">Flammeovirga pacifica</name>
    <dbReference type="NCBI Taxonomy" id="915059"/>
    <lineage>
        <taxon>Bacteria</taxon>
        <taxon>Pseudomonadati</taxon>
        <taxon>Bacteroidota</taxon>
        <taxon>Cytophagia</taxon>
        <taxon>Cytophagales</taxon>
        <taxon>Flammeovirgaceae</taxon>
        <taxon>Flammeovirga</taxon>
    </lineage>
</organism>
<evidence type="ECO:0000313" key="1">
    <source>
        <dbReference type="EMBL" id="OHX63942.1"/>
    </source>
</evidence>
<sequence>MLFASCANNETDSLNPIATSLSNDITLHDHDEKPESAIHVFVDDTQSNQTHSITVSVDTLENESVEVYYDVNNDSTVNRKYRVYEGTVTKTISDYFFVKAVFYKDNKYHVIESYAIKDFSVSYKAEANN</sequence>
<name>A0A1S1YSD1_FLAPC</name>
<reference evidence="1 2" key="1">
    <citation type="journal article" date="2012" name="Int. J. Syst. Evol. Microbiol.">
        <title>Flammeovirga pacifica sp. nov., isolated from deep-sea sediment.</title>
        <authorList>
            <person name="Xu H."/>
            <person name="Fu Y."/>
            <person name="Yang N."/>
            <person name="Ding Z."/>
            <person name="Lai Q."/>
            <person name="Zeng R."/>
        </authorList>
    </citation>
    <scope>NUCLEOTIDE SEQUENCE [LARGE SCALE GENOMIC DNA]</scope>
    <source>
        <strain evidence="2">DSM 24597 / LMG 26175 / WPAGA1</strain>
    </source>
</reference>
<dbReference type="EMBL" id="JRYR02000002">
    <property type="protein sequence ID" value="OHX63942.1"/>
    <property type="molecule type" value="Genomic_DNA"/>
</dbReference>
<accession>A0A1S1YSD1</accession>
<keyword evidence="2" id="KW-1185">Reference proteome</keyword>
<dbReference type="Proteomes" id="UP000179797">
    <property type="component" value="Unassembled WGS sequence"/>
</dbReference>
<dbReference type="AlphaFoldDB" id="A0A1S1YSD1"/>
<proteinExistence type="predicted"/>